<proteinExistence type="predicted"/>
<dbReference type="InterPro" id="IPR011050">
    <property type="entry name" value="Pectin_lyase_fold/virulence"/>
</dbReference>
<protein>
    <submittedName>
        <fullName evidence="4">Right-handed parallel beta-helix repeat-containing protein</fullName>
    </submittedName>
</protein>
<dbReference type="InterPro" id="IPR039448">
    <property type="entry name" value="Beta_helix"/>
</dbReference>
<keyword evidence="5" id="KW-1185">Reference proteome</keyword>
<organism evidence="4 5">
    <name type="scientific">Paenibacillus solisilvae</name>
    <dbReference type="NCBI Taxonomy" id="2486751"/>
    <lineage>
        <taxon>Bacteria</taxon>
        <taxon>Bacillati</taxon>
        <taxon>Bacillota</taxon>
        <taxon>Bacilli</taxon>
        <taxon>Bacillales</taxon>
        <taxon>Paenibacillaceae</taxon>
        <taxon>Paenibacillus</taxon>
    </lineage>
</organism>
<dbReference type="Pfam" id="PF13229">
    <property type="entry name" value="Beta_helix"/>
    <property type="match status" value="1"/>
</dbReference>
<reference evidence="5" key="1">
    <citation type="journal article" date="2019" name="Int. J. Syst. Evol. Microbiol.">
        <title>The Global Catalogue of Microorganisms (GCM) 10K type strain sequencing project: providing services to taxonomists for standard genome sequencing and annotation.</title>
        <authorList>
            <consortium name="The Broad Institute Genomics Platform"/>
            <consortium name="The Broad Institute Genome Sequencing Center for Infectious Disease"/>
            <person name="Wu L."/>
            <person name="Ma J."/>
        </authorList>
    </citation>
    <scope>NUCLEOTIDE SEQUENCE [LARGE SCALE GENOMIC DNA]</scope>
    <source>
        <strain evidence="5">CGMCC 1.3240</strain>
    </source>
</reference>
<dbReference type="SMART" id="SM00710">
    <property type="entry name" value="PbH1"/>
    <property type="match status" value="10"/>
</dbReference>
<accession>A0ABW0VX93</accession>
<gene>
    <name evidence="4" type="ORF">ACFPYJ_09640</name>
</gene>
<dbReference type="Gene3D" id="2.160.20.10">
    <property type="entry name" value="Single-stranded right-handed beta-helix, Pectin lyase-like"/>
    <property type="match status" value="2"/>
</dbReference>
<dbReference type="InterPro" id="IPR006626">
    <property type="entry name" value="PbH1"/>
</dbReference>
<dbReference type="RefSeq" id="WP_379187896.1">
    <property type="nucleotide sequence ID" value="NZ_JBHSOW010000032.1"/>
</dbReference>
<feature type="domain" description="Rhamnogalacturonase A/B/Epimerase-like pectate lyase" evidence="2">
    <location>
        <begin position="68"/>
        <end position="225"/>
    </location>
</feature>
<feature type="signal peptide" evidence="1">
    <location>
        <begin position="1"/>
        <end position="24"/>
    </location>
</feature>
<feature type="chain" id="PRO_5045102996" evidence="1">
    <location>
        <begin position="25"/>
        <end position="584"/>
    </location>
</feature>
<evidence type="ECO:0000313" key="5">
    <source>
        <dbReference type="Proteomes" id="UP001596047"/>
    </source>
</evidence>
<feature type="domain" description="Right handed beta helix" evidence="3">
    <location>
        <begin position="334"/>
        <end position="462"/>
    </location>
</feature>
<dbReference type="Pfam" id="PF12708">
    <property type="entry name" value="Pect-lyase_RHGA_epim"/>
    <property type="match status" value="1"/>
</dbReference>
<dbReference type="EMBL" id="JBHSOW010000032">
    <property type="protein sequence ID" value="MFC5649389.1"/>
    <property type="molecule type" value="Genomic_DNA"/>
</dbReference>
<keyword evidence="1" id="KW-0732">Signal</keyword>
<name>A0ABW0VX93_9BACL</name>
<comment type="caution">
    <text evidence="4">The sequence shown here is derived from an EMBL/GenBank/DDBJ whole genome shotgun (WGS) entry which is preliminary data.</text>
</comment>
<evidence type="ECO:0000259" key="2">
    <source>
        <dbReference type="Pfam" id="PF12708"/>
    </source>
</evidence>
<dbReference type="SUPFAM" id="SSF51126">
    <property type="entry name" value="Pectin lyase-like"/>
    <property type="match status" value="1"/>
</dbReference>
<sequence>MKKWTAFGIVCVLIFMMFTITASATTTGKVETASNRMEASQTLLVNSEIQDSVKKYLSDAPVEYANVFNVKSNKFGAAGNGKKNDTAAIQLALNQAKKSGGGVVYLPEGTYVVSNNLYIYSGTKVMGARAKITKTNTKADFAVLVIAAGQHNVVVEGLWLNNTQTAGNISIDIHKNVNNVWIMNNTFTGIHSQAINMNNPGIEHVQISGNHFEKVSYGLLTNKMAVSIKDIRVINNQFIDIYSDAIELNHPGQANEAEEHFVIAGNYISVPKGLGKSKMAGFGIGIAGADNITITGNVIEKTRYEAIHIEGGAKYLNIIGNIIDGVENDPDVNLNSGIYIIDGSFITISGNNIHHAYNYGIHLEYAVNHNAKNIIISDNTVTESRKGGGIRIAGMSVDSNLILSQNIVTNNTGDGIQVDGSIRNLKITDNIVNDNSRYGLFFKKSGFGWYISGNTLSGNSAGNIGTGEGFITPVPLRDQSAAITAVLNKANDNTPCKDVFSLGTGAEGLLYLTAKQGAAYSTKLYRISWDGTLLTHELVSHDHQGTIQALDPVMNGKSLQVQASSGQSGSIEIEAQFEGLIMLK</sequence>
<dbReference type="InterPro" id="IPR024535">
    <property type="entry name" value="RHGA/B-epi-like_pectate_lyase"/>
</dbReference>
<evidence type="ECO:0000256" key="1">
    <source>
        <dbReference type="SAM" id="SignalP"/>
    </source>
</evidence>
<dbReference type="InterPro" id="IPR012334">
    <property type="entry name" value="Pectin_lyas_fold"/>
</dbReference>
<dbReference type="Proteomes" id="UP001596047">
    <property type="component" value="Unassembled WGS sequence"/>
</dbReference>
<evidence type="ECO:0000259" key="3">
    <source>
        <dbReference type="Pfam" id="PF13229"/>
    </source>
</evidence>
<evidence type="ECO:0000313" key="4">
    <source>
        <dbReference type="EMBL" id="MFC5649389.1"/>
    </source>
</evidence>